<comment type="similarity">
    <text evidence="1 7">Belongs to the V-ATPase E subunit family.</text>
</comment>
<dbReference type="GO" id="GO:0046961">
    <property type="term" value="F:proton-transporting ATPase activity, rotational mechanism"/>
    <property type="evidence" value="ECO:0007669"/>
    <property type="project" value="InterPro"/>
</dbReference>
<evidence type="ECO:0000256" key="6">
    <source>
        <dbReference type="ARBA" id="ARBA00023310"/>
    </source>
</evidence>
<dbReference type="GeneID" id="26137100"/>
<keyword evidence="3 7" id="KW-0375">Hydrogen ion transport</keyword>
<dbReference type="EMBL" id="CP013050">
    <property type="protein sequence ID" value="ALM75770.1"/>
    <property type="molecule type" value="Genomic_DNA"/>
</dbReference>
<dbReference type="RefSeq" id="WP_056934307.1">
    <property type="nucleotide sequence ID" value="NZ_CP013050.1"/>
</dbReference>
<reference evidence="9 10" key="1">
    <citation type="journal article" date="2016" name="Genome Announc.">
        <title>Complete genome sequence of the hyperthermophilic and piezophilic archaeon Thermococcus barophilus Ch5, capable of growth at the expense of hydrogenogenesis from carbon monoxide and formate.</title>
        <authorList>
            <person name="Oger P."/>
            <person name="Sokolova T.G."/>
            <person name="Kozhevnikova D.A."/>
            <person name="Taranov E.A."/>
            <person name="Vannier P."/>
            <person name="Lee H.S."/>
            <person name="Kwon K.K."/>
            <person name="Kang S.G."/>
            <person name="Lee J.H."/>
            <person name="Bonch-Osmolovskaya E.A."/>
            <person name="Lebedinsky A.V."/>
        </authorList>
    </citation>
    <scope>NUCLEOTIDE SEQUENCE [LARGE SCALE GENOMIC DNA]</scope>
    <source>
        <strain evidence="10">Ch5</strain>
    </source>
</reference>
<sequence>MEGAKLIIEEINREAEQKIKYILSEAEKQAEEIKAEAEKRARTKAEWILRKAQTQAEIEKQRIIANAKLEIRKKRLALQEEFINEVLRSLKERLANLPKDEYLGIVKDLMLQAVKELGEDRIRVSSNEATLQLIAEKLEEIKAFLNEKTGREIRIELGDKISTIGGVLVENADRTIRVDNTFEARIDRLESELRSRIAKVLFG</sequence>
<keyword evidence="7" id="KW-1003">Cell membrane</keyword>
<name>A0A0S1XDA3_THEBA</name>
<keyword evidence="6 7" id="KW-0066">ATP synthesis</keyword>
<evidence type="ECO:0000256" key="8">
    <source>
        <dbReference type="SAM" id="Coils"/>
    </source>
</evidence>
<dbReference type="PANTHER" id="PTHR45715">
    <property type="entry name" value="ATPASE H+-TRANSPORTING V1 SUBUNIT E1A-RELATED"/>
    <property type="match status" value="1"/>
</dbReference>
<dbReference type="GO" id="GO:0016787">
    <property type="term" value="F:hydrolase activity"/>
    <property type="evidence" value="ECO:0007669"/>
    <property type="project" value="UniProtKB-KW"/>
</dbReference>
<dbReference type="SUPFAM" id="SSF160527">
    <property type="entry name" value="V-type ATPase subunit E-like"/>
    <property type="match status" value="1"/>
</dbReference>
<evidence type="ECO:0000256" key="1">
    <source>
        <dbReference type="ARBA" id="ARBA00005901"/>
    </source>
</evidence>
<dbReference type="GO" id="GO:0046933">
    <property type="term" value="F:proton-transporting ATP synthase activity, rotational mechanism"/>
    <property type="evidence" value="ECO:0007669"/>
    <property type="project" value="UniProtKB-UniRule"/>
</dbReference>
<comment type="function">
    <text evidence="7">Component of the A-type ATP synthase that produces ATP from ADP in the presence of a proton gradient across the membrane.</text>
</comment>
<keyword evidence="5 7" id="KW-0472">Membrane</keyword>
<protein>
    <recommendedName>
        <fullName evidence="7">A-type ATP synthase subunit E</fullName>
    </recommendedName>
</protein>
<accession>A0A0S1XDA3</accession>
<evidence type="ECO:0000313" key="9">
    <source>
        <dbReference type="EMBL" id="ALM75770.1"/>
    </source>
</evidence>
<dbReference type="GO" id="GO:0042777">
    <property type="term" value="P:proton motive force-driven plasma membrane ATP synthesis"/>
    <property type="evidence" value="ECO:0007669"/>
    <property type="project" value="UniProtKB-UniRule"/>
</dbReference>
<keyword evidence="4 7" id="KW-0406">Ion transport</keyword>
<dbReference type="NCBIfam" id="NF003049">
    <property type="entry name" value="PRK03963.1"/>
    <property type="match status" value="1"/>
</dbReference>
<proteinExistence type="inferred from homology"/>
<dbReference type="HAMAP" id="MF_00311">
    <property type="entry name" value="ATP_synth_E_arch"/>
    <property type="match status" value="1"/>
</dbReference>
<feature type="coiled-coil region" evidence="8">
    <location>
        <begin position="12"/>
        <end position="46"/>
    </location>
</feature>
<keyword evidence="9" id="KW-0378">Hydrolase</keyword>
<evidence type="ECO:0000313" key="10">
    <source>
        <dbReference type="Proteomes" id="UP000066042"/>
    </source>
</evidence>
<dbReference type="Gene3D" id="3.30.2320.30">
    <property type="entry name" value="ATP synthase, E subunit, C-terminal"/>
    <property type="match status" value="1"/>
</dbReference>
<dbReference type="Pfam" id="PF01991">
    <property type="entry name" value="vATP-synt_E"/>
    <property type="match status" value="1"/>
</dbReference>
<dbReference type="GO" id="GO:0033178">
    <property type="term" value="C:proton-transporting two-sector ATPase complex, catalytic domain"/>
    <property type="evidence" value="ECO:0007669"/>
    <property type="project" value="InterPro"/>
</dbReference>
<dbReference type="InterPro" id="IPR038495">
    <property type="entry name" value="ATPase_E_C"/>
</dbReference>
<keyword evidence="2 7" id="KW-0813">Transport</keyword>
<dbReference type="PATRIC" id="fig|55802.8.peg.1844"/>
<dbReference type="GO" id="GO:0005886">
    <property type="term" value="C:plasma membrane"/>
    <property type="evidence" value="ECO:0007669"/>
    <property type="project" value="UniProtKB-SubCell"/>
</dbReference>
<organism evidence="9 10">
    <name type="scientific">Thermococcus barophilus</name>
    <dbReference type="NCBI Taxonomy" id="55802"/>
    <lineage>
        <taxon>Archaea</taxon>
        <taxon>Methanobacteriati</taxon>
        <taxon>Methanobacteriota</taxon>
        <taxon>Thermococci</taxon>
        <taxon>Thermococcales</taxon>
        <taxon>Thermococcaceae</taxon>
        <taxon>Thermococcus</taxon>
    </lineage>
</organism>
<evidence type="ECO:0000256" key="3">
    <source>
        <dbReference type="ARBA" id="ARBA00022781"/>
    </source>
</evidence>
<keyword evidence="8" id="KW-0175">Coiled coil</keyword>
<evidence type="ECO:0000256" key="7">
    <source>
        <dbReference type="HAMAP-Rule" id="MF_00311"/>
    </source>
</evidence>
<dbReference type="AlphaFoldDB" id="A0A0S1XDA3"/>
<dbReference type="Proteomes" id="UP000066042">
    <property type="component" value="Chromosome"/>
</dbReference>
<dbReference type="Gene3D" id="1.20.5.620">
    <property type="entry name" value="F1F0 ATP synthase subunit B, membrane domain"/>
    <property type="match status" value="1"/>
</dbReference>
<comment type="subunit">
    <text evidence="7">Has multiple subunits with at least A(3), B(3), C, D, E, F, H, I and proteolipid K(x).</text>
</comment>
<gene>
    <name evidence="7 9" type="primary">atpE</name>
    <name evidence="9" type="ORF">TBCH5v1_1862</name>
</gene>
<evidence type="ECO:0000256" key="2">
    <source>
        <dbReference type="ARBA" id="ARBA00022448"/>
    </source>
</evidence>
<comment type="subcellular location">
    <subcellularLocation>
        <location evidence="7">Cell membrane</location>
        <topology evidence="7">Peripheral membrane protein</topology>
    </subcellularLocation>
</comment>
<dbReference type="InterPro" id="IPR002842">
    <property type="entry name" value="ATPase_V1_Esu"/>
</dbReference>
<dbReference type="STRING" id="55802.TBCH5v1_1862"/>
<evidence type="ECO:0000256" key="5">
    <source>
        <dbReference type="ARBA" id="ARBA00023136"/>
    </source>
</evidence>
<evidence type="ECO:0000256" key="4">
    <source>
        <dbReference type="ARBA" id="ARBA00023065"/>
    </source>
</evidence>
<dbReference type="GO" id="GO:0005524">
    <property type="term" value="F:ATP binding"/>
    <property type="evidence" value="ECO:0007669"/>
    <property type="project" value="UniProtKB-UniRule"/>
</dbReference>